<evidence type="ECO:0000256" key="1">
    <source>
        <dbReference type="ARBA" id="ARBA00004651"/>
    </source>
</evidence>
<accession>A0A927R800</accession>
<keyword evidence="3 6" id="KW-1133">Transmembrane helix</keyword>
<dbReference type="PROSITE" id="PS50850">
    <property type="entry name" value="MFS"/>
    <property type="match status" value="1"/>
</dbReference>
<feature type="region of interest" description="Disordered" evidence="5">
    <location>
        <begin position="1"/>
        <end position="44"/>
    </location>
</feature>
<comment type="caution">
    <text evidence="8">The sequence shown here is derived from an EMBL/GenBank/DDBJ whole genome shotgun (WGS) entry which is preliminary data.</text>
</comment>
<feature type="transmembrane region" description="Helical" evidence="6">
    <location>
        <begin position="394"/>
        <end position="416"/>
    </location>
</feature>
<dbReference type="InterPro" id="IPR011701">
    <property type="entry name" value="MFS"/>
</dbReference>
<feature type="transmembrane region" description="Helical" evidence="6">
    <location>
        <begin position="86"/>
        <end position="104"/>
    </location>
</feature>
<keyword evidence="2 6" id="KW-0812">Transmembrane</keyword>
<feature type="transmembrane region" description="Helical" evidence="6">
    <location>
        <begin position="466"/>
        <end position="484"/>
    </location>
</feature>
<comment type="subcellular location">
    <subcellularLocation>
        <location evidence="1">Cell membrane</location>
        <topology evidence="1">Multi-pass membrane protein</topology>
    </subcellularLocation>
</comment>
<protein>
    <submittedName>
        <fullName evidence="8">MFS family permease</fullName>
    </submittedName>
</protein>
<evidence type="ECO:0000256" key="6">
    <source>
        <dbReference type="SAM" id="Phobius"/>
    </source>
</evidence>
<evidence type="ECO:0000256" key="4">
    <source>
        <dbReference type="ARBA" id="ARBA00023136"/>
    </source>
</evidence>
<evidence type="ECO:0000259" key="7">
    <source>
        <dbReference type="PROSITE" id="PS50850"/>
    </source>
</evidence>
<dbReference type="AlphaFoldDB" id="A0A927R800"/>
<evidence type="ECO:0000256" key="5">
    <source>
        <dbReference type="SAM" id="MobiDB-lite"/>
    </source>
</evidence>
<dbReference type="Gene3D" id="1.20.1250.20">
    <property type="entry name" value="MFS general substrate transporter like domains"/>
    <property type="match status" value="2"/>
</dbReference>
<reference evidence="8" key="1">
    <citation type="submission" date="2020-10" db="EMBL/GenBank/DDBJ databases">
        <title>Sequencing the genomes of 1000 actinobacteria strains.</title>
        <authorList>
            <person name="Klenk H.-P."/>
        </authorList>
    </citation>
    <scope>NUCLEOTIDE SEQUENCE</scope>
    <source>
        <strain evidence="8">DSM 45354</strain>
    </source>
</reference>
<feature type="transmembrane region" description="Helical" evidence="6">
    <location>
        <begin position="261"/>
        <end position="283"/>
    </location>
</feature>
<feature type="transmembrane region" description="Helical" evidence="6">
    <location>
        <begin position="148"/>
        <end position="165"/>
    </location>
</feature>
<dbReference type="RefSeq" id="WP_192750318.1">
    <property type="nucleotide sequence ID" value="NZ_BAABJL010000025.1"/>
</dbReference>
<keyword evidence="4 6" id="KW-0472">Membrane</keyword>
<feature type="transmembrane region" description="Helical" evidence="6">
    <location>
        <begin position="333"/>
        <end position="354"/>
    </location>
</feature>
<dbReference type="SUPFAM" id="SSF103473">
    <property type="entry name" value="MFS general substrate transporter"/>
    <property type="match status" value="2"/>
</dbReference>
<evidence type="ECO:0000313" key="9">
    <source>
        <dbReference type="Proteomes" id="UP000638648"/>
    </source>
</evidence>
<evidence type="ECO:0000313" key="8">
    <source>
        <dbReference type="EMBL" id="MBE1606137.1"/>
    </source>
</evidence>
<proteinExistence type="predicted"/>
<dbReference type="CDD" id="cd17321">
    <property type="entry name" value="MFS_MMR_MDR_like"/>
    <property type="match status" value="1"/>
</dbReference>
<dbReference type="Pfam" id="PF07690">
    <property type="entry name" value="MFS_1"/>
    <property type="match status" value="1"/>
</dbReference>
<gene>
    <name evidence="8" type="ORF">HEB94_002985</name>
</gene>
<feature type="transmembrane region" description="Helical" evidence="6">
    <location>
        <begin position="206"/>
        <end position="225"/>
    </location>
</feature>
<feature type="transmembrane region" description="Helical" evidence="6">
    <location>
        <begin position="303"/>
        <end position="327"/>
    </location>
</feature>
<feature type="transmembrane region" description="Helical" evidence="6">
    <location>
        <begin position="116"/>
        <end position="142"/>
    </location>
</feature>
<dbReference type="PANTHER" id="PTHR42718">
    <property type="entry name" value="MAJOR FACILITATOR SUPERFAMILY MULTIDRUG TRANSPORTER MFSC"/>
    <property type="match status" value="1"/>
</dbReference>
<feature type="transmembrane region" description="Helical" evidence="6">
    <location>
        <begin position="237"/>
        <end position="255"/>
    </location>
</feature>
<keyword evidence="9" id="KW-1185">Reference proteome</keyword>
<evidence type="ECO:0000256" key="2">
    <source>
        <dbReference type="ARBA" id="ARBA00022692"/>
    </source>
</evidence>
<dbReference type="InterPro" id="IPR036259">
    <property type="entry name" value="MFS_trans_sf"/>
</dbReference>
<dbReference type="InterPro" id="IPR020846">
    <property type="entry name" value="MFS_dom"/>
</dbReference>
<name>A0A927R800_9ACTN</name>
<dbReference type="Proteomes" id="UP000638648">
    <property type="component" value="Unassembled WGS sequence"/>
</dbReference>
<feature type="transmembrane region" description="Helical" evidence="6">
    <location>
        <begin position="436"/>
        <end position="454"/>
    </location>
</feature>
<evidence type="ECO:0000256" key="3">
    <source>
        <dbReference type="ARBA" id="ARBA00022989"/>
    </source>
</evidence>
<dbReference type="EMBL" id="JADBEM010000001">
    <property type="protein sequence ID" value="MBE1606137.1"/>
    <property type="molecule type" value="Genomic_DNA"/>
</dbReference>
<feature type="transmembrane region" description="Helical" evidence="6">
    <location>
        <begin position="48"/>
        <end position="66"/>
    </location>
</feature>
<feature type="transmembrane region" description="Helical" evidence="6">
    <location>
        <begin position="366"/>
        <end position="388"/>
    </location>
</feature>
<feature type="compositionally biased region" description="Basic and acidic residues" evidence="5">
    <location>
        <begin position="1"/>
        <end position="10"/>
    </location>
</feature>
<sequence>MPPGSREPDRSTIPAPAGDVGATSPLSGVTERRTDGPAATPTPSRAGLTLLTTCLATLVALMNYTAPMTVLPQTAAGLHAGVTGQTWILNGIALGLAALLLVAGSLADNHGRRRMFVAGALLSVVAGVACATASTTLIFVIARVVQGGATAAIIVATLGIIGHEFPPGPARARASALWGAMLGAGIALGPLLAGVLTQSLDWRATYWAYAAAFAVLAVLGALTLAESRAVVRRRADLAGVLTLGPGLAALLAAVTSGRQGWTQPLVLVLFGAAVVLLASFVLVEARVREPMLDLGLFSRPAFLLSLGGALVTGLAVIGVMSYLPAAWQRTLGWTPLVTAGWFALWSGTAFLAALQSRRLRLAPRNQLILGLGLAAAGSLLLLGSAGHWSDTRDVIALVIAGAGSGLLNSALARLAIESVPHGRASMGSGANNTARYIGSSLGVAITVAVVTTAAGSRGNVSHGVDVALVVAAAIALVGAALTLGTRAEAASGGH</sequence>
<dbReference type="GO" id="GO:0005886">
    <property type="term" value="C:plasma membrane"/>
    <property type="evidence" value="ECO:0007669"/>
    <property type="project" value="UniProtKB-SubCell"/>
</dbReference>
<feature type="transmembrane region" description="Helical" evidence="6">
    <location>
        <begin position="177"/>
        <end position="200"/>
    </location>
</feature>
<organism evidence="8 9">
    <name type="scientific">Actinopolymorpha pittospori</name>
    <dbReference type="NCBI Taxonomy" id="648752"/>
    <lineage>
        <taxon>Bacteria</taxon>
        <taxon>Bacillati</taxon>
        <taxon>Actinomycetota</taxon>
        <taxon>Actinomycetes</taxon>
        <taxon>Propionibacteriales</taxon>
        <taxon>Actinopolymorphaceae</taxon>
        <taxon>Actinopolymorpha</taxon>
    </lineage>
</organism>
<feature type="domain" description="Major facilitator superfamily (MFS) profile" evidence="7">
    <location>
        <begin position="49"/>
        <end position="490"/>
    </location>
</feature>
<dbReference type="PANTHER" id="PTHR42718:SF49">
    <property type="entry name" value="EXPORT PROTEIN"/>
    <property type="match status" value="1"/>
</dbReference>
<dbReference type="GO" id="GO:0022857">
    <property type="term" value="F:transmembrane transporter activity"/>
    <property type="evidence" value="ECO:0007669"/>
    <property type="project" value="InterPro"/>
</dbReference>